<gene>
    <name evidence="1" type="ORF">L3Y34_012798</name>
</gene>
<protein>
    <submittedName>
        <fullName evidence="1">Uncharacterized protein</fullName>
    </submittedName>
</protein>
<dbReference type="AlphaFoldDB" id="A0AAE8ZZK7"/>
<proteinExistence type="predicted"/>
<sequence>MHLFSQASSLLTESGSYAYDVSSMLVQVRRGCLFYRFGLPAATLQEIHSIVAAFSFNFLLMSVAAQICKELSDSATHVIGMILFDLMKK</sequence>
<reference evidence="1 2" key="1">
    <citation type="submission" date="2022-05" db="EMBL/GenBank/DDBJ databases">
        <title>Chromosome-level reference genomes for two strains of Caenorhabditis briggsae: an improved platform for comparative genomics.</title>
        <authorList>
            <person name="Stevens L."/>
            <person name="Andersen E.C."/>
        </authorList>
    </citation>
    <scope>NUCLEOTIDE SEQUENCE [LARGE SCALE GENOMIC DNA]</scope>
    <source>
        <strain evidence="1">QX1410_ONT</strain>
        <tissue evidence="1">Whole-organism</tissue>
    </source>
</reference>
<evidence type="ECO:0000313" key="2">
    <source>
        <dbReference type="Proteomes" id="UP000827892"/>
    </source>
</evidence>
<name>A0AAE8ZZK7_CAEBR</name>
<evidence type="ECO:0000313" key="1">
    <source>
        <dbReference type="EMBL" id="ULT83774.1"/>
    </source>
</evidence>
<accession>A0AAE8ZZK7</accession>
<dbReference type="EMBL" id="CP090896">
    <property type="protein sequence ID" value="ULT83774.1"/>
    <property type="molecule type" value="Genomic_DNA"/>
</dbReference>
<organism evidence="1 2">
    <name type="scientific">Caenorhabditis briggsae</name>
    <dbReference type="NCBI Taxonomy" id="6238"/>
    <lineage>
        <taxon>Eukaryota</taxon>
        <taxon>Metazoa</taxon>
        <taxon>Ecdysozoa</taxon>
        <taxon>Nematoda</taxon>
        <taxon>Chromadorea</taxon>
        <taxon>Rhabditida</taxon>
        <taxon>Rhabditina</taxon>
        <taxon>Rhabditomorpha</taxon>
        <taxon>Rhabditoidea</taxon>
        <taxon>Rhabditidae</taxon>
        <taxon>Peloderinae</taxon>
        <taxon>Caenorhabditis</taxon>
    </lineage>
</organism>
<dbReference type="Proteomes" id="UP000827892">
    <property type="component" value="Chromosome X"/>
</dbReference>